<sequence>MLSWRILVGLFCCSVKTQVTQCQAKALFPGATRVKRGLTTVVNPTFHKSLNDIHLLFEILMAGIHFEPNGAFSVEDAELSSLQKTRTLDIIFEEIIPKNVTDISRLIVDLSNHTGPLHQDDFERTLLTLVYTAQNMISSTDDQRIMWGESFVSLFKAIKKDLTLTS</sequence>
<dbReference type="AlphaFoldDB" id="A0A3Q3H220"/>
<protein>
    <submittedName>
        <fullName evidence="2">Protein FAM180A-like</fullName>
    </submittedName>
</protein>
<evidence type="ECO:0000313" key="2">
    <source>
        <dbReference type="Ensembl" id="ENSKMAP00000029557.1"/>
    </source>
</evidence>
<evidence type="ECO:0000313" key="3">
    <source>
        <dbReference type="Proteomes" id="UP000264800"/>
    </source>
</evidence>
<dbReference type="PANTHER" id="PTHR34034">
    <property type="entry name" value="PROTEIN FAM180A-RELATED"/>
    <property type="match status" value="1"/>
</dbReference>
<keyword evidence="1" id="KW-0732">Signal</keyword>
<dbReference type="PANTHER" id="PTHR34034:SF2">
    <property type="entry name" value="PROTEIN FAM180A"/>
    <property type="match status" value="1"/>
</dbReference>
<feature type="chain" id="PRO_5018681473" evidence="1">
    <location>
        <begin position="18"/>
        <end position="166"/>
    </location>
</feature>
<reference evidence="2" key="1">
    <citation type="submission" date="2025-08" db="UniProtKB">
        <authorList>
            <consortium name="Ensembl"/>
        </authorList>
    </citation>
    <scope>IDENTIFICATION</scope>
</reference>
<evidence type="ECO:0000256" key="1">
    <source>
        <dbReference type="SAM" id="SignalP"/>
    </source>
</evidence>
<dbReference type="GeneTree" id="ENSGT00940000154479"/>
<feature type="signal peptide" evidence="1">
    <location>
        <begin position="1"/>
        <end position="17"/>
    </location>
</feature>
<dbReference type="RefSeq" id="XP_017274334.1">
    <property type="nucleotide sequence ID" value="XM_017418845.3"/>
</dbReference>
<proteinExistence type="predicted"/>
<dbReference type="OMA" id="MLPWKML"/>
<dbReference type="GeneID" id="108237433"/>
<organism evidence="2 3">
    <name type="scientific">Kryptolebias marmoratus</name>
    <name type="common">Mangrove killifish</name>
    <name type="synonym">Rivulus marmoratus</name>
    <dbReference type="NCBI Taxonomy" id="37003"/>
    <lineage>
        <taxon>Eukaryota</taxon>
        <taxon>Metazoa</taxon>
        <taxon>Chordata</taxon>
        <taxon>Craniata</taxon>
        <taxon>Vertebrata</taxon>
        <taxon>Euteleostomi</taxon>
        <taxon>Actinopterygii</taxon>
        <taxon>Neopterygii</taxon>
        <taxon>Teleostei</taxon>
        <taxon>Neoteleostei</taxon>
        <taxon>Acanthomorphata</taxon>
        <taxon>Ovalentaria</taxon>
        <taxon>Atherinomorphae</taxon>
        <taxon>Cyprinodontiformes</taxon>
        <taxon>Rivulidae</taxon>
        <taxon>Kryptolebias</taxon>
    </lineage>
</organism>
<name>A0A3Q3H220_KRYMA</name>
<keyword evidence="3" id="KW-1185">Reference proteome</keyword>
<dbReference type="Pfam" id="PF15173">
    <property type="entry name" value="FAM180"/>
    <property type="match status" value="1"/>
</dbReference>
<dbReference type="KEGG" id="kmr:108237433"/>
<dbReference type="OrthoDB" id="8913792at2759"/>
<dbReference type="Proteomes" id="UP000264800">
    <property type="component" value="Unplaced"/>
</dbReference>
<dbReference type="InterPro" id="IPR029170">
    <property type="entry name" value="FAM180"/>
</dbReference>
<reference evidence="2" key="2">
    <citation type="submission" date="2025-09" db="UniProtKB">
        <authorList>
            <consortium name="Ensembl"/>
        </authorList>
    </citation>
    <scope>IDENTIFICATION</scope>
</reference>
<dbReference type="Ensembl" id="ENSKMAT00000029924.1">
    <property type="protein sequence ID" value="ENSKMAP00000029557.1"/>
    <property type="gene ID" value="ENSKMAG00000021892.1"/>
</dbReference>
<accession>A0A3Q3H220</accession>